<feature type="transmembrane region" description="Helical" evidence="5">
    <location>
        <begin position="12"/>
        <end position="34"/>
    </location>
</feature>
<evidence type="ECO:0000256" key="3">
    <source>
        <dbReference type="ARBA" id="ARBA00022989"/>
    </source>
</evidence>
<keyword evidence="4 5" id="KW-0472">Membrane</keyword>
<evidence type="ECO:0000256" key="2">
    <source>
        <dbReference type="ARBA" id="ARBA00022692"/>
    </source>
</evidence>
<dbReference type="RefSeq" id="XP_013385725.1">
    <property type="nucleotide sequence ID" value="XM_013530271.2"/>
</dbReference>
<comment type="subcellular location">
    <subcellularLocation>
        <location evidence="1">Membrane</location>
        <topology evidence="1">Multi-pass membrane protein</topology>
    </subcellularLocation>
</comment>
<name>A0A1S3HL43_LINAN</name>
<dbReference type="RefSeq" id="XP_013385726.1">
    <property type="nucleotide sequence ID" value="XM_013530272.2"/>
</dbReference>
<dbReference type="RefSeq" id="XP_013385722.1">
    <property type="nucleotide sequence ID" value="XM_013530268.2"/>
</dbReference>
<evidence type="ECO:0000313" key="11">
    <source>
        <dbReference type="RefSeq" id="XP_013385726.1"/>
    </source>
</evidence>
<dbReference type="InterPro" id="IPR019372">
    <property type="entry name" value="LHFPL"/>
</dbReference>
<evidence type="ECO:0000313" key="7">
    <source>
        <dbReference type="RefSeq" id="XP_013385721.1"/>
    </source>
</evidence>
<proteinExistence type="predicted"/>
<dbReference type="GO" id="GO:0016020">
    <property type="term" value="C:membrane"/>
    <property type="evidence" value="ECO:0007669"/>
    <property type="project" value="UniProtKB-SubCell"/>
</dbReference>
<accession>A0A1S3HL43</accession>
<evidence type="ECO:0000313" key="6">
    <source>
        <dbReference type="Proteomes" id="UP000085678"/>
    </source>
</evidence>
<dbReference type="RefSeq" id="XP_023931548.1">
    <property type="nucleotide sequence ID" value="XM_024075780.1"/>
</dbReference>
<evidence type="ECO:0000313" key="15">
    <source>
        <dbReference type="RefSeq" id="XP_013385730.1"/>
    </source>
</evidence>
<evidence type="ECO:0000313" key="16">
    <source>
        <dbReference type="RefSeq" id="XP_023931547.1"/>
    </source>
</evidence>
<reference evidence="7 8" key="1">
    <citation type="submission" date="2025-04" db="UniProtKB">
        <authorList>
            <consortium name="RefSeq"/>
        </authorList>
    </citation>
    <scope>IDENTIFICATION</scope>
    <source>
        <tissue evidence="7 8">Gonads</tissue>
    </source>
</reference>
<feature type="transmembrane region" description="Helical" evidence="5">
    <location>
        <begin position="101"/>
        <end position="125"/>
    </location>
</feature>
<dbReference type="Pfam" id="PF10242">
    <property type="entry name" value="L_HMGIC_fpl"/>
    <property type="match status" value="1"/>
</dbReference>
<feature type="transmembrane region" description="Helical" evidence="5">
    <location>
        <begin position="137"/>
        <end position="159"/>
    </location>
</feature>
<dbReference type="PANTHER" id="PTHR12489">
    <property type="entry name" value="LIPOMA HMGIC FUSION PARTNER-LIKE PROTEIN"/>
    <property type="match status" value="1"/>
</dbReference>
<dbReference type="Gene3D" id="1.20.140.150">
    <property type="match status" value="1"/>
</dbReference>
<dbReference type="KEGG" id="lak:112041223"/>
<evidence type="ECO:0000256" key="5">
    <source>
        <dbReference type="SAM" id="Phobius"/>
    </source>
</evidence>
<sequence>MCYVIITVRSLLWTLLTLVATMAVVSSLISPYWIMGTQTVVDIKPVTNDSSVSTSKETFQSSIGIYTRCTKLHLVGRYVDNCASFIEGAGFDMDSEQFSHFWKACLFMYGVGLALLTFTVITAVLSLCVRAICKKSIFTVSGLIQSIAGLFLIVAILLYPAGWGSTRVRRECGDTAAPFELGDCSLGWSFYCCIGGTILVFICSVLSIQAERATSSDKVEAEILDGKYLVCVL</sequence>
<feature type="transmembrane region" description="Helical" evidence="5">
    <location>
        <begin position="188"/>
        <end position="208"/>
    </location>
</feature>
<dbReference type="KEGG" id="lak:106155422"/>
<evidence type="ECO:0000313" key="18">
    <source>
        <dbReference type="RefSeq" id="XP_023931549.1"/>
    </source>
</evidence>
<dbReference type="RefSeq" id="XP_013385729.1">
    <property type="nucleotide sequence ID" value="XM_013530275.2"/>
</dbReference>
<dbReference type="GeneID" id="106155422"/>
<dbReference type="RefSeq" id="XP_013385727.1">
    <property type="nucleotide sequence ID" value="XM_013530273.2"/>
</dbReference>
<dbReference type="RefSeq" id="XP_013385730.1">
    <property type="nucleotide sequence ID" value="XM_013530276.2"/>
</dbReference>
<dbReference type="PANTHER" id="PTHR12489:SF19">
    <property type="entry name" value="LHFPL TETRASPAN SUBFAMILY MEMBER 2 PROTEIN"/>
    <property type="match status" value="1"/>
</dbReference>
<evidence type="ECO:0000313" key="10">
    <source>
        <dbReference type="RefSeq" id="XP_013385725.1"/>
    </source>
</evidence>
<evidence type="ECO:0000313" key="8">
    <source>
        <dbReference type="RefSeq" id="XP_013385722.1"/>
    </source>
</evidence>
<organism evidence="6 14">
    <name type="scientific">Lingula anatina</name>
    <name type="common">Brachiopod</name>
    <name type="synonym">Lingula unguis</name>
    <dbReference type="NCBI Taxonomy" id="7574"/>
    <lineage>
        <taxon>Eukaryota</taxon>
        <taxon>Metazoa</taxon>
        <taxon>Spiralia</taxon>
        <taxon>Lophotrochozoa</taxon>
        <taxon>Brachiopoda</taxon>
        <taxon>Linguliformea</taxon>
        <taxon>Lingulata</taxon>
        <taxon>Lingulida</taxon>
        <taxon>Linguloidea</taxon>
        <taxon>Lingulidae</taxon>
        <taxon>Lingula</taxon>
    </lineage>
</organism>
<evidence type="ECO:0000313" key="12">
    <source>
        <dbReference type="RefSeq" id="XP_013385727.1"/>
    </source>
</evidence>
<dbReference type="RefSeq" id="XP_013385723.1">
    <property type="nucleotide sequence ID" value="XM_013530269.2"/>
</dbReference>
<keyword evidence="3 5" id="KW-1133">Transmembrane helix</keyword>
<keyword evidence="2 5" id="KW-0812">Transmembrane</keyword>
<dbReference type="OrthoDB" id="10048434at2759"/>
<dbReference type="RefSeq" id="XP_023931547.1">
    <property type="nucleotide sequence ID" value="XM_024075779.1"/>
</dbReference>
<dbReference type="AlphaFoldDB" id="A0A1S3HL43"/>
<keyword evidence="6" id="KW-1185">Reference proteome</keyword>
<dbReference type="RefSeq" id="XP_013385721.1">
    <property type="nucleotide sequence ID" value="XM_013530267.1"/>
</dbReference>
<dbReference type="STRING" id="7574.A0A1S3HL43"/>
<evidence type="ECO:0000313" key="17">
    <source>
        <dbReference type="RefSeq" id="XP_023931548.1"/>
    </source>
</evidence>
<protein>
    <submittedName>
        <fullName evidence="7 8 16 17">LHFPL tetraspan subfamily member 2 protein</fullName>
    </submittedName>
</protein>
<evidence type="ECO:0000256" key="1">
    <source>
        <dbReference type="ARBA" id="ARBA00004141"/>
    </source>
</evidence>
<evidence type="ECO:0000313" key="9">
    <source>
        <dbReference type="RefSeq" id="XP_013385723.1"/>
    </source>
</evidence>
<evidence type="ECO:0000313" key="13">
    <source>
        <dbReference type="RefSeq" id="XP_013385728.1"/>
    </source>
</evidence>
<dbReference type="RefSeq" id="XP_023931549.1">
    <property type="nucleotide sequence ID" value="XM_024075781.1"/>
</dbReference>
<evidence type="ECO:0000256" key="4">
    <source>
        <dbReference type="ARBA" id="ARBA00023136"/>
    </source>
</evidence>
<evidence type="ECO:0000313" key="14">
    <source>
        <dbReference type="RefSeq" id="XP_013385729.1"/>
    </source>
</evidence>
<dbReference type="Proteomes" id="UP000085678">
    <property type="component" value="Unplaced"/>
</dbReference>
<dbReference type="RefSeq" id="XP_013385728.1">
    <property type="nucleotide sequence ID" value="XM_013530274.2"/>
</dbReference>
<gene>
    <name evidence="7 8 9 10 11 12 13 14 15" type="primary">LOC106155422</name>
    <name evidence="16 17 18" type="synonym">LOC112041223</name>
</gene>